<dbReference type="AlphaFoldDB" id="A0A8H3ND64"/>
<comment type="caution">
    <text evidence="1">The sequence shown here is derived from an EMBL/GenBank/DDBJ whole genome shotgun (WGS) entry which is preliminary data.</text>
</comment>
<reference evidence="1 2" key="1">
    <citation type="submission" date="2020-01" db="EMBL/GenBank/DDBJ databases">
        <title>Draft genome sequence of Aspergillus udagawae IFM 46972.</title>
        <authorList>
            <person name="Takahashi H."/>
            <person name="Yaguchi T."/>
        </authorList>
    </citation>
    <scope>NUCLEOTIDE SEQUENCE [LARGE SCALE GENOMIC DNA]</scope>
    <source>
        <strain evidence="1 2">IFM 46972</strain>
    </source>
</reference>
<evidence type="ECO:0000313" key="2">
    <source>
        <dbReference type="Proteomes" id="UP000465221"/>
    </source>
</evidence>
<gene>
    <name evidence="1" type="ORF">IFM46972_02583</name>
</gene>
<organism evidence="1 2">
    <name type="scientific">Aspergillus udagawae</name>
    <dbReference type="NCBI Taxonomy" id="91492"/>
    <lineage>
        <taxon>Eukaryota</taxon>
        <taxon>Fungi</taxon>
        <taxon>Dikarya</taxon>
        <taxon>Ascomycota</taxon>
        <taxon>Pezizomycotina</taxon>
        <taxon>Eurotiomycetes</taxon>
        <taxon>Eurotiomycetidae</taxon>
        <taxon>Eurotiales</taxon>
        <taxon>Aspergillaceae</taxon>
        <taxon>Aspergillus</taxon>
        <taxon>Aspergillus subgen. Fumigati</taxon>
    </lineage>
</organism>
<name>A0A8H3ND64_9EURO</name>
<sequence length="85" mass="9220">MSSVFRDLSLSVQFGNLITLSDGLAEITRLRPTLNHSVVGTKGLQAKMTHAFLSSPHGLGDRDSRQVHGLIYQISETGNRGADEI</sequence>
<proteinExistence type="predicted"/>
<accession>A0A8H3ND64</accession>
<evidence type="ECO:0000313" key="1">
    <source>
        <dbReference type="EMBL" id="GFF29263.1"/>
    </source>
</evidence>
<dbReference type="EMBL" id="BLKC01000012">
    <property type="protein sequence ID" value="GFF29263.1"/>
    <property type="molecule type" value="Genomic_DNA"/>
</dbReference>
<protein>
    <submittedName>
        <fullName evidence="1">Uncharacterized protein</fullName>
    </submittedName>
</protein>
<dbReference type="Proteomes" id="UP000465221">
    <property type="component" value="Unassembled WGS sequence"/>
</dbReference>